<evidence type="ECO:0000313" key="3">
    <source>
        <dbReference type="EMBL" id="CAI9924118.1"/>
    </source>
</evidence>
<gene>
    <name evidence="3" type="ORF">HINF_LOCUS11763</name>
    <name evidence="4" type="ORF">HINF_LOCUS29131</name>
</gene>
<comment type="caution">
    <text evidence="3">The sequence shown here is derived from an EMBL/GenBank/DDBJ whole genome shotgun (WGS) entry which is preliminary data.</text>
</comment>
<reference evidence="3" key="1">
    <citation type="submission" date="2023-06" db="EMBL/GenBank/DDBJ databases">
        <authorList>
            <person name="Kurt Z."/>
        </authorList>
    </citation>
    <scope>NUCLEOTIDE SEQUENCE</scope>
</reference>
<dbReference type="InterPro" id="IPR032675">
    <property type="entry name" value="LRR_dom_sf"/>
</dbReference>
<dbReference type="SMART" id="SM00365">
    <property type="entry name" value="LRR_SD22"/>
    <property type="match status" value="2"/>
</dbReference>
<evidence type="ECO:0000313" key="4">
    <source>
        <dbReference type="EMBL" id="CAL6023431.1"/>
    </source>
</evidence>
<dbReference type="Gene3D" id="3.80.10.10">
    <property type="entry name" value="Ribonuclease Inhibitor"/>
    <property type="match status" value="1"/>
</dbReference>
<sequence length="241" mass="27888">MNNTNINFIDTTKLLNLKELELTDNPISDINFIANLLNLEILNLKNCKLLTNISPLKNFQHLKSINISSTGVTDIWTLSLLKKLNSLSIQDTQVVDLHPLQFLFQLLELNISHSVLDLTPLQNLVNLDSLCVQFNKIQDFSPITHHKNYKFNNDDDEDQKYYLSNQTFPTPSEVRFYNKILFVHKSQNRFRTNKNNIQKFSKSFAETKQTVTMSLNNVLCSLNKQTELLMQFISISSAYID</sequence>
<keyword evidence="5" id="KW-1185">Reference proteome</keyword>
<dbReference type="PANTHER" id="PTHR46652">
    <property type="entry name" value="LEUCINE-RICH REPEAT AND IQ DOMAIN-CONTAINING PROTEIN 1-RELATED"/>
    <property type="match status" value="1"/>
</dbReference>
<dbReference type="InterPro" id="IPR050836">
    <property type="entry name" value="SDS22/Internalin_LRR"/>
</dbReference>
<dbReference type="PANTHER" id="PTHR46652:SF3">
    <property type="entry name" value="LEUCINE-RICH REPEAT-CONTAINING PROTEIN 9"/>
    <property type="match status" value="1"/>
</dbReference>
<protein>
    <submittedName>
        <fullName evidence="3">Leucine-rich repeat domain-containing protein</fullName>
    </submittedName>
    <submittedName>
        <fullName evidence="4">Leucine-rich_repeat domain-containing protein</fullName>
    </submittedName>
</protein>
<dbReference type="Proteomes" id="UP001642409">
    <property type="component" value="Unassembled WGS sequence"/>
</dbReference>
<evidence type="ECO:0000256" key="1">
    <source>
        <dbReference type="ARBA" id="ARBA00022614"/>
    </source>
</evidence>
<keyword evidence="2" id="KW-0677">Repeat</keyword>
<dbReference type="InterPro" id="IPR001611">
    <property type="entry name" value="Leu-rich_rpt"/>
</dbReference>
<dbReference type="SUPFAM" id="SSF52058">
    <property type="entry name" value="L domain-like"/>
    <property type="match status" value="1"/>
</dbReference>
<name>A0AA86TWP1_9EUKA</name>
<organism evidence="3">
    <name type="scientific">Hexamita inflata</name>
    <dbReference type="NCBI Taxonomy" id="28002"/>
    <lineage>
        <taxon>Eukaryota</taxon>
        <taxon>Metamonada</taxon>
        <taxon>Diplomonadida</taxon>
        <taxon>Hexamitidae</taxon>
        <taxon>Hexamitinae</taxon>
        <taxon>Hexamita</taxon>
    </lineage>
</organism>
<accession>A0AA86TWP1</accession>
<keyword evidence="1" id="KW-0433">Leucine-rich repeat</keyword>
<proteinExistence type="predicted"/>
<dbReference type="EMBL" id="CAXDID020000093">
    <property type="protein sequence ID" value="CAL6023431.1"/>
    <property type="molecule type" value="Genomic_DNA"/>
</dbReference>
<evidence type="ECO:0000313" key="5">
    <source>
        <dbReference type="Proteomes" id="UP001642409"/>
    </source>
</evidence>
<dbReference type="PROSITE" id="PS51450">
    <property type="entry name" value="LRR"/>
    <property type="match status" value="1"/>
</dbReference>
<dbReference type="AlphaFoldDB" id="A0AA86TWP1"/>
<evidence type="ECO:0000256" key="2">
    <source>
        <dbReference type="ARBA" id="ARBA00022737"/>
    </source>
</evidence>
<dbReference type="EMBL" id="CATOUU010000302">
    <property type="protein sequence ID" value="CAI9924118.1"/>
    <property type="molecule type" value="Genomic_DNA"/>
</dbReference>
<reference evidence="4 5" key="2">
    <citation type="submission" date="2024-07" db="EMBL/GenBank/DDBJ databases">
        <authorList>
            <person name="Akdeniz Z."/>
        </authorList>
    </citation>
    <scope>NUCLEOTIDE SEQUENCE [LARGE SCALE GENOMIC DNA]</scope>
</reference>